<reference evidence="2 3" key="1">
    <citation type="submission" date="2024-04" db="EMBL/GenBank/DDBJ databases">
        <title>Tritrichomonas musculus Genome.</title>
        <authorList>
            <person name="Alves-Ferreira E."/>
            <person name="Grigg M."/>
            <person name="Lorenzi H."/>
            <person name="Galac M."/>
        </authorList>
    </citation>
    <scope>NUCLEOTIDE SEQUENCE [LARGE SCALE GENOMIC DNA]</scope>
    <source>
        <strain evidence="2 3">EAF2021</strain>
    </source>
</reference>
<dbReference type="Proteomes" id="UP001470230">
    <property type="component" value="Unassembled WGS sequence"/>
</dbReference>
<dbReference type="InterPro" id="IPR000719">
    <property type="entry name" value="Prot_kinase_dom"/>
</dbReference>
<feature type="domain" description="Protein kinase" evidence="1">
    <location>
        <begin position="20"/>
        <end position="287"/>
    </location>
</feature>
<sequence>MTTEAKLLDFHKFKKLELIKKFEYFHCNKVFGEVYKVQERDTGKFFLANISRPEDGNKNSKSFQRLIDILPTFDHPSILRFVGFSKYISNEQSRSAIITDYFPTGTLKDVLKAEKSGHPLPGWNDTKKLIAIYGIAAGMAYIHSKNVLHRNLNPISVVFDDSFYPKIRNFNLVIKCEDESAIKPIKSTTEYTAPEIIMREPSSKPMDVYSFGMLIYEIVTLHHPFEEIENLNIIHVLQKVGKGQMPPFDQSTPQAYRKLIERCWNQNPEERPTFDEIVKLLRTDPGFITSNVKKEEYINYNLYDIIL</sequence>
<organism evidence="2 3">
    <name type="scientific">Tritrichomonas musculus</name>
    <dbReference type="NCBI Taxonomy" id="1915356"/>
    <lineage>
        <taxon>Eukaryota</taxon>
        <taxon>Metamonada</taxon>
        <taxon>Parabasalia</taxon>
        <taxon>Tritrichomonadida</taxon>
        <taxon>Tritrichomonadidae</taxon>
        <taxon>Tritrichomonas</taxon>
    </lineage>
</organism>
<dbReference type="SUPFAM" id="SSF56112">
    <property type="entry name" value="Protein kinase-like (PK-like)"/>
    <property type="match status" value="1"/>
</dbReference>
<comment type="caution">
    <text evidence="2">The sequence shown here is derived from an EMBL/GenBank/DDBJ whole genome shotgun (WGS) entry which is preliminary data.</text>
</comment>
<protein>
    <recommendedName>
        <fullName evidence="1">Protein kinase domain-containing protein</fullName>
    </recommendedName>
</protein>
<dbReference type="InterPro" id="IPR001245">
    <property type="entry name" value="Ser-Thr/Tyr_kinase_cat_dom"/>
</dbReference>
<proteinExistence type="predicted"/>
<dbReference type="PANTHER" id="PTHR23257:SF958">
    <property type="entry name" value="SERINE_THREONINE-PROTEIN KINASE WNK4"/>
    <property type="match status" value="1"/>
</dbReference>
<dbReference type="PRINTS" id="PR00109">
    <property type="entry name" value="TYRKINASE"/>
</dbReference>
<dbReference type="InterPro" id="IPR011009">
    <property type="entry name" value="Kinase-like_dom_sf"/>
</dbReference>
<dbReference type="InterPro" id="IPR050167">
    <property type="entry name" value="Ser_Thr_protein_kinase"/>
</dbReference>
<evidence type="ECO:0000259" key="1">
    <source>
        <dbReference type="PROSITE" id="PS50011"/>
    </source>
</evidence>
<dbReference type="Pfam" id="PF07714">
    <property type="entry name" value="PK_Tyr_Ser-Thr"/>
    <property type="match status" value="1"/>
</dbReference>
<dbReference type="Gene3D" id="1.10.510.10">
    <property type="entry name" value="Transferase(Phosphotransferase) domain 1"/>
    <property type="match status" value="1"/>
</dbReference>
<name>A0ABR2GSQ4_9EUKA</name>
<evidence type="ECO:0000313" key="2">
    <source>
        <dbReference type="EMBL" id="KAK8836686.1"/>
    </source>
</evidence>
<dbReference type="EMBL" id="JAPFFF010000064">
    <property type="protein sequence ID" value="KAK8836686.1"/>
    <property type="molecule type" value="Genomic_DNA"/>
</dbReference>
<evidence type="ECO:0000313" key="3">
    <source>
        <dbReference type="Proteomes" id="UP001470230"/>
    </source>
</evidence>
<keyword evidence="3" id="KW-1185">Reference proteome</keyword>
<accession>A0ABR2GSQ4</accession>
<dbReference type="PANTHER" id="PTHR23257">
    <property type="entry name" value="SERINE-THREONINE PROTEIN KINASE"/>
    <property type="match status" value="1"/>
</dbReference>
<gene>
    <name evidence="2" type="ORF">M9Y10_037623</name>
</gene>
<dbReference type="PROSITE" id="PS50011">
    <property type="entry name" value="PROTEIN_KINASE_DOM"/>
    <property type="match status" value="1"/>
</dbReference>